<evidence type="ECO:0000256" key="3">
    <source>
        <dbReference type="ARBA" id="ARBA00023125"/>
    </source>
</evidence>
<name>A0A6I4VWN0_9BACL</name>
<organism evidence="6 7">
    <name type="scientific">Shimazuella alba</name>
    <dbReference type="NCBI Taxonomy" id="2690964"/>
    <lineage>
        <taxon>Bacteria</taxon>
        <taxon>Bacillati</taxon>
        <taxon>Bacillota</taxon>
        <taxon>Bacilli</taxon>
        <taxon>Bacillales</taxon>
        <taxon>Thermoactinomycetaceae</taxon>
        <taxon>Shimazuella</taxon>
    </lineage>
</organism>
<dbReference type="InterPro" id="IPR036388">
    <property type="entry name" value="WH-like_DNA-bd_sf"/>
</dbReference>
<dbReference type="Pfam" id="PF00126">
    <property type="entry name" value="HTH_1"/>
    <property type="match status" value="1"/>
</dbReference>
<comment type="caution">
    <text evidence="6">The sequence shown here is derived from an EMBL/GenBank/DDBJ whole genome shotgun (WGS) entry which is preliminary data.</text>
</comment>
<dbReference type="SUPFAM" id="SSF53850">
    <property type="entry name" value="Periplasmic binding protein-like II"/>
    <property type="match status" value="1"/>
</dbReference>
<dbReference type="GO" id="GO:0003700">
    <property type="term" value="F:DNA-binding transcription factor activity"/>
    <property type="evidence" value="ECO:0007669"/>
    <property type="project" value="InterPro"/>
</dbReference>
<dbReference type="RefSeq" id="WP_160802374.1">
    <property type="nucleotide sequence ID" value="NZ_WUUL01000011.1"/>
</dbReference>
<evidence type="ECO:0000313" key="7">
    <source>
        <dbReference type="Proteomes" id="UP000430692"/>
    </source>
</evidence>
<dbReference type="Pfam" id="PF03466">
    <property type="entry name" value="LysR_substrate"/>
    <property type="match status" value="1"/>
</dbReference>
<evidence type="ECO:0000313" key="6">
    <source>
        <dbReference type="EMBL" id="MXQ55021.1"/>
    </source>
</evidence>
<dbReference type="Gene3D" id="3.40.190.290">
    <property type="match status" value="1"/>
</dbReference>
<keyword evidence="3" id="KW-0238">DNA-binding</keyword>
<dbReference type="InterPro" id="IPR000847">
    <property type="entry name" value="LysR_HTH_N"/>
</dbReference>
<evidence type="ECO:0000259" key="5">
    <source>
        <dbReference type="PROSITE" id="PS50931"/>
    </source>
</evidence>
<keyword evidence="7" id="KW-1185">Reference proteome</keyword>
<dbReference type="PANTHER" id="PTHR30126">
    <property type="entry name" value="HTH-TYPE TRANSCRIPTIONAL REGULATOR"/>
    <property type="match status" value="1"/>
</dbReference>
<dbReference type="FunFam" id="1.10.10.10:FF:000001">
    <property type="entry name" value="LysR family transcriptional regulator"/>
    <property type="match status" value="1"/>
</dbReference>
<gene>
    <name evidence="6" type="ORF">GSM42_15110</name>
</gene>
<proteinExistence type="inferred from homology"/>
<dbReference type="EMBL" id="WUUL01000011">
    <property type="protein sequence ID" value="MXQ55021.1"/>
    <property type="molecule type" value="Genomic_DNA"/>
</dbReference>
<dbReference type="Gene3D" id="1.10.10.10">
    <property type="entry name" value="Winged helix-like DNA-binding domain superfamily/Winged helix DNA-binding domain"/>
    <property type="match status" value="1"/>
</dbReference>
<evidence type="ECO:0000256" key="1">
    <source>
        <dbReference type="ARBA" id="ARBA00009437"/>
    </source>
</evidence>
<comment type="similarity">
    <text evidence="1">Belongs to the LysR transcriptional regulatory family.</text>
</comment>
<dbReference type="AlphaFoldDB" id="A0A6I4VWN0"/>
<dbReference type="CDD" id="cd08442">
    <property type="entry name" value="PBP2_YofA_SoxR_like"/>
    <property type="match status" value="1"/>
</dbReference>
<dbReference type="SUPFAM" id="SSF46785">
    <property type="entry name" value="Winged helix' DNA-binding domain"/>
    <property type="match status" value="1"/>
</dbReference>
<evidence type="ECO:0000256" key="2">
    <source>
        <dbReference type="ARBA" id="ARBA00023015"/>
    </source>
</evidence>
<accession>A0A6I4VWN0</accession>
<evidence type="ECO:0000256" key="4">
    <source>
        <dbReference type="ARBA" id="ARBA00023163"/>
    </source>
</evidence>
<keyword evidence="4" id="KW-0804">Transcription</keyword>
<dbReference type="InterPro" id="IPR036390">
    <property type="entry name" value="WH_DNA-bd_sf"/>
</dbReference>
<dbReference type="PANTHER" id="PTHR30126:SF40">
    <property type="entry name" value="HTH-TYPE TRANSCRIPTIONAL REGULATOR GLTR"/>
    <property type="match status" value="1"/>
</dbReference>
<dbReference type="GO" id="GO:0000976">
    <property type="term" value="F:transcription cis-regulatory region binding"/>
    <property type="evidence" value="ECO:0007669"/>
    <property type="project" value="TreeGrafter"/>
</dbReference>
<dbReference type="Proteomes" id="UP000430692">
    <property type="component" value="Unassembled WGS sequence"/>
</dbReference>
<reference evidence="6 7" key="1">
    <citation type="submission" date="2019-12" db="EMBL/GenBank/DDBJ databases">
        <title>Whole-genome analyses of novel actinobacteria.</title>
        <authorList>
            <person name="Sahin N."/>
            <person name="Saygin H."/>
        </authorList>
    </citation>
    <scope>NUCLEOTIDE SEQUENCE [LARGE SCALE GENOMIC DNA]</scope>
    <source>
        <strain evidence="6 7">KC615</strain>
    </source>
</reference>
<dbReference type="PROSITE" id="PS50931">
    <property type="entry name" value="HTH_LYSR"/>
    <property type="match status" value="1"/>
</dbReference>
<sequence>MDSKDLRIFHTVAIEKNITRAAEVLGYVQSNVTARIRQLEKEVSTPLFYRSKKGMILTQAGENLFGYSEKILHLLDEALKSVQYTENPSGPLTIGALETTAAVHMPKLLRNYLQKYPEVKLSLVTGHTGDLVQKVLDYEIDGAFVSGKVDHPDMEQVLVFEEELVLISENTDEKLKEILKKPMLLLSVGCSMRNRLEQWLEEEDMETNNIMEFGTLEAILGGASAGLGVSMLPKSAVKGREEQGLIRVYTIPEAYRNYQVYFVFRKDFFQTRAFERFLEHITCD</sequence>
<keyword evidence="2" id="KW-0805">Transcription regulation</keyword>
<dbReference type="InterPro" id="IPR005119">
    <property type="entry name" value="LysR_subst-bd"/>
</dbReference>
<feature type="domain" description="HTH lysR-type" evidence="5">
    <location>
        <begin position="1"/>
        <end position="58"/>
    </location>
</feature>
<protein>
    <submittedName>
        <fullName evidence="6">LysR family transcriptional regulator</fullName>
    </submittedName>
</protein>